<reference evidence="1" key="2">
    <citation type="submission" date="2020-10" db="EMBL/GenBank/DDBJ databases">
        <title>Enrichment of novel Verrucomicrobia, Bacteroidetes and Krumholzibacteria in an oxygen-limited, methane- and iron-fed bioreactor inoculated with Bothnian Sea sediments.</title>
        <authorList>
            <person name="Martins P.D."/>
            <person name="de Jong A."/>
            <person name="Lenstra W.K."/>
            <person name="van Helmond N.A.G.M."/>
            <person name="Slomp C.P."/>
            <person name="Jetten M.S.M."/>
            <person name="Welte C.U."/>
            <person name="Rasigraf O."/>
        </authorList>
    </citation>
    <scope>NUCLEOTIDE SEQUENCE</scope>
    <source>
        <strain evidence="1">MAG47</strain>
    </source>
</reference>
<name>A0A8I0NAY0_BRUAN</name>
<reference evidence="1" key="1">
    <citation type="submission" date="2020-09" db="EMBL/GenBank/DDBJ databases">
        <authorList>
            <person name="Dalcin Martins P."/>
        </authorList>
    </citation>
    <scope>NUCLEOTIDE SEQUENCE</scope>
    <source>
        <strain evidence="1">MAG47</strain>
    </source>
</reference>
<dbReference type="AlphaFoldDB" id="A0A8I0NAY0"/>
<proteinExistence type="predicted"/>
<comment type="caution">
    <text evidence="1">The sequence shown here is derived from an EMBL/GenBank/DDBJ whole genome shotgun (WGS) entry which is preliminary data.</text>
</comment>
<protein>
    <submittedName>
        <fullName evidence="1">Uncharacterized protein</fullName>
    </submittedName>
</protein>
<dbReference type="EMBL" id="JACZKO010000063">
    <property type="protein sequence ID" value="MBE0563678.1"/>
    <property type="molecule type" value="Genomic_DNA"/>
</dbReference>
<sequence length="51" mass="5479">MLNVIVYIALLAFPAEEPARWVCSPSGAGQVTVCKNPQTGETVDGNGVYRR</sequence>
<evidence type="ECO:0000313" key="1">
    <source>
        <dbReference type="EMBL" id="MBE0563678.1"/>
    </source>
</evidence>
<evidence type="ECO:0000313" key="2">
    <source>
        <dbReference type="Proteomes" id="UP000642265"/>
    </source>
</evidence>
<organism evidence="1 2">
    <name type="scientific">Brucella anthropi</name>
    <name type="common">Ochrobactrum anthropi</name>
    <dbReference type="NCBI Taxonomy" id="529"/>
    <lineage>
        <taxon>Bacteria</taxon>
        <taxon>Pseudomonadati</taxon>
        <taxon>Pseudomonadota</taxon>
        <taxon>Alphaproteobacteria</taxon>
        <taxon>Hyphomicrobiales</taxon>
        <taxon>Brucellaceae</taxon>
        <taxon>Brucella/Ochrobactrum group</taxon>
        <taxon>Brucella</taxon>
    </lineage>
</organism>
<dbReference type="Proteomes" id="UP000642265">
    <property type="component" value="Unassembled WGS sequence"/>
</dbReference>
<gene>
    <name evidence="1" type="ORF">IH622_23065</name>
</gene>
<accession>A0A8I0NAY0</accession>